<dbReference type="Proteomes" id="UP001234989">
    <property type="component" value="Chromosome 4"/>
</dbReference>
<keyword evidence="3" id="KW-1185">Reference proteome</keyword>
<proteinExistence type="predicted"/>
<dbReference type="AlphaFoldDB" id="A0AAF0QF34"/>
<dbReference type="EMBL" id="CP133615">
    <property type="protein sequence ID" value="WMV22617.1"/>
    <property type="molecule type" value="Genomic_DNA"/>
</dbReference>
<accession>A0AAF0QF34</accession>
<protein>
    <submittedName>
        <fullName evidence="2">Uncharacterized protein</fullName>
    </submittedName>
</protein>
<evidence type="ECO:0000256" key="1">
    <source>
        <dbReference type="SAM" id="Phobius"/>
    </source>
</evidence>
<name>A0AAF0QF34_SOLVR</name>
<evidence type="ECO:0000313" key="2">
    <source>
        <dbReference type="EMBL" id="WMV22617.1"/>
    </source>
</evidence>
<keyword evidence="1" id="KW-0812">Transmembrane</keyword>
<organism evidence="2 3">
    <name type="scientific">Solanum verrucosum</name>
    <dbReference type="NCBI Taxonomy" id="315347"/>
    <lineage>
        <taxon>Eukaryota</taxon>
        <taxon>Viridiplantae</taxon>
        <taxon>Streptophyta</taxon>
        <taxon>Embryophyta</taxon>
        <taxon>Tracheophyta</taxon>
        <taxon>Spermatophyta</taxon>
        <taxon>Magnoliopsida</taxon>
        <taxon>eudicotyledons</taxon>
        <taxon>Gunneridae</taxon>
        <taxon>Pentapetalae</taxon>
        <taxon>asterids</taxon>
        <taxon>lamiids</taxon>
        <taxon>Solanales</taxon>
        <taxon>Solanaceae</taxon>
        <taxon>Solanoideae</taxon>
        <taxon>Solaneae</taxon>
        <taxon>Solanum</taxon>
    </lineage>
</organism>
<reference evidence="2" key="1">
    <citation type="submission" date="2023-08" db="EMBL/GenBank/DDBJ databases">
        <title>A de novo genome assembly of Solanum verrucosum Schlechtendal, a Mexican diploid species geographically isolated from the other diploid A-genome species in potato relatives.</title>
        <authorList>
            <person name="Hosaka K."/>
        </authorList>
    </citation>
    <scope>NUCLEOTIDE SEQUENCE</scope>
    <source>
        <tissue evidence="2">Young leaves</tissue>
    </source>
</reference>
<feature type="transmembrane region" description="Helical" evidence="1">
    <location>
        <begin position="61"/>
        <end position="83"/>
    </location>
</feature>
<evidence type="ECO:0000313" key="3">
    <source>
        <dbReference type="Proteomes" id="UP001234989"/>
    </source>
</evidence>
<sequence length="84" mass="9117">MTKGHLKTTSKSMAEKCSNGTDEDFYVLASKIAQYGDDPGSSTEMPYMPGMAGGPSPSTNLAYVNSSPFTLITILYFLLFFFVV</sequence>
<keyword evidence="1" id="KW-1133">Transmembrane helix</keyword>
<keyword evidence="1" id="KW-0472">Membrane</keyword>
<gene>
    <name evidence="2" type="ORF">MTR67_016002</name>
</gene>